<dbReference type="PATRIC" id="fig|1263868.3.peg.5567"/>
<dbReference type="Proteomes" id="UP000011996">
    <property type="component" value="Unassembled WGS sequence"/>
</dbReference>
<dbReference type="EMBL" id="ANOF01000162">
    <property type="protein sequence ID" value="EMI24294.1"/>
    <property type="molecule type" value="Genomic_DNA"/>
</dbReference>
<evidence type="ECO:0000256" key="1">
    <source>
        <dbReference type="SAM" id="MobiDB-lite"/>
    </source>
</evidence>
<sequence length="231" mass="25934">MHQRITKTTEGKRSIRTFEARYERVGATVRRLSGRNRDCKIARLDASTDLLSPIREFTECVAEQWNYPNRDFKLSETLQGISSRQNHELRFLEKNLWAKRSTAATTDPSRPIVVVGQETSQPSHTQRTKTTPPEGTASPDERNKIISSLSNAPRRAILASDAAVAALSEAGSTPLDKDIWQWIQDCDELDYPGTFGGFSKALRRAREKLGEQKYRPRGGRSGGSTVSRDEV</sequence>
<dbReference type="AlphaFoldDB" id="M5SDT5"/>
<evidence type="ECO:0000313" key="2">
    <source>
        <dbReference type="EMBL" id="EMI24294.1"/>
    </source>
</evidence>
<feature type="region of interest" description="Disordered" evidence="1">
    <location>
        <begin position="116"/>
        <end position="142"/>
    </location>
</feature>
<dbReference type="STRING" id="1263868.RESH_05119"/>
<organism evidence="2 3">
    <name type="scientific">Rhodopirellula europaea SH398</name>
    <dbReference type="NCBI Taxonomy" id="1263868"/>
    <lineage>
        <taxon>Bacteria</taxon>
        <taxon>Pseudomonadati</taxon>
        <taxon>Planctomycetota</taxon>
        <taxon>Planctomycetia</taxon>
        <taxon>Pirellulales</taxon>
        <taxon>Pirellulaceae</taxon>
        <taxon>Rhodopirellula</taxon>
    </lineage>
</organism>
<accession>M5SDT5</accession>
<gene>
    <name evidence="2" type="ORF">RESH_05119</name>
</gene>
<comment type="caution">
    <text evidence="2">The sequence shown here is derived from an EMBL/GenBank/DDBJ whole genome shotgun (WGS) entry which is preliminary data.</text>
</comment>
<name>M5SDT5_9BACT</name>
<proteinExistence type="predicted"/>
<feature type="compositionally biased region" description="Polar residues" evidence="1">
    <location>
        <begin position="117"/>
        <end position="133"/>
    </location>
</feature>
<protein>
    <submittedName>
        <fullName evidence="2">Uncharacterized protein</fullName>
    </submittedName>
</protein>
<evidence type="ECO:0000313" key="3">
    <source>
        <dbReference type="Proteomes" id="UP000011996"/>
    </source>
</evidence>
<reference evidence="2 3" key="1">
    <citation type="journal article" date="2013" name="Mar. Genomics">
        <title>Expression of sulfatases in Rhodopirellula baltica and the diversity of sulfatases in the genus Rhodopirellula.</title>
        <authorList>
            <person name="Wegner C.E."/>
            <person name="Richter-Heitmann T."/>
            <person name="Klindworth A."/>
            <person name="Klockow C."/>
            <person name="Richter M."/>
            <person name="Achstetter T."/>
            <person name="Glockner F.O."/>
            <person name="Harder J."/>
        </authorList>
    </citation>
    <scope>NUCLEOTIDE SEQUENCE [LARGE SCALE GENOMIC DNA]</scope>
    <source>
        <strain evidence="2 3">SH398</strain>
    </source>
</reference>
<feature type="region of interest" description="Disordered" evidence="1">
    <location>
        <begin position="208"/>
        <end position="231"/>
    </location>
</feature>